<comment type="similarity">
    <text evidence="2">Belongs to the membrane fusion protein (MFP) (TC 8.A.1) family.</text>
</comment>
<dbReference type="AlphaFoldDB" id="A0A212K1T5"/>
<dbReference type="InterPro" id="IPR058627">
    <property type="entry name" value="MdtA-like_C"/>
</dbReference>
<dbReference type="EMBL" id="FLUL01000001">
    <property type="protein sequence ID" value="SBW05578.1"/>
    <property type="molecule type" value="Genomic_DNA"/>
</dbReference>
<sequence>MRMKLVSLICLSGFILLTGCRQKEAEKDTVRTVKTIVVEISGGEKTASFPGKVKAASDIDLSFRISGPITKVNVTEGQFVRKGEVVAEMDLRDYQTQLFATEAEYKQVKAEVERITTLHEKQSISDNDYDKAVSGLRQMTAKYNAHKDALSDTKLRAPFDGYIQKRYFNRSEVISAGMPVFSMISTEVPEVEINIPASEYIRRDKFKSFYAHFDIYSGKEFPLELISINQKANLNQLYTVRLRLKVADKQQMPSAGMSTMVTIKFKPENSALVSIPLTAIFEQNGKQTVWIYNDKSKTVQSRSVRIAEIPNDGTAIISEGISSGEQVVSAGVYTLTEGAKVKLLPEVSSTNAGGIL</sequence>
<feature type="domain" description="Multidrug resistance protein MdtA-like C-terminal permuted SH3" evidence="6">
    <location>
        <begin position="273"/>
        <end position="331"/>
    </location>
</feature>
<reference evidence="7" key="1">
    <citation type="submission" date="2016-04" db="EMBL/GenBank/DDBJ databases">
        <authorList>
            <person name="Evans L.H."/>
            <person name="Alamgir A."/>
            <person name="Owens N."/>
            <person name="Weber N.D."/>
            <person name="Virtaneva K."/>
            <person name="Barbian K."/>
            <person name="Babar A."/>
            <person name="Rosenke K."/>
        </authorList>
    </citation>
    <scope>NUCLEOTIDE SEQUENCE</scope>
    <source>
        <strain evidence="7">86-2</strain>
    </source>
</reference>
<feature type="domain" description="Multidrug resistance protein MdtA-like alpha-helical hairpin" evidence="4">
    <location>
        <begin position="91"/>
        <end position="154"/>
    </location>
</feature>
<organism evidence="7">
    <name type="scientific">uncultured Dysgonomonas sp</name>
    <dbReference type="NCBI Taxonomy" id="206096"/>
    <lineage>
        <taxon>Bacteria</taxon>
        <taxon>Pseudomonadati</taxon>
        <taxon>Bacteroidota</taxon>
        <taxon>Bacteroidia</taxon>
        <taxon>Bacteroidales</taxon>
        <taxon>Dysgonomonadaceae</taxon>
        <taxon>Dysgonomonas</taxon>
        <taxon>environmental samples</taxon>
    </lineage>
</organism>
<dbReference type="Pfam" id="PF25917">
    <property type="entry name" value="BSH_RND"/>
    <property type="match status" value="1"/>
</dbReference>
<dbReference type="GO" id="GO:1990281">
    <property type="term" value="C:efflux pump complex"/>
    <property type="evidence" value="ECO:0007669"/>
    <property type="project" value="TreeGrafter"/>
</dbReference>
<dbReference type="NCBIfam" id="TIGR01730">
    <property type="entry name" value="RND_mfp"/>
    <property type="match status" value="1"/>
</dbReference>
<dbReference type="GO" id="GO:0015562">
    <property type="term" value="F:efflux transmembrane transporter activity"/>
    <property type="evidence" value="ECO:0007669"/>
    <property type="project" value="TreeGrafter"/>
</dbReference>
<dbReference type="Gene3D" id="2.40.50.100">
    <property type="match status" value="1"/>
</dbReference>
<dbReference type="Gene3D" id="1.10.287.470">
    <property type="entry name" value="Helix hairpin bin"/>
    <property type="match status" value="1"/>
</dbReference>
<protein>
    <submittedName>
        <fullName evidence="7">Efflux transporter RND family MFP subunit</fullName>
    </submittedName>
</protein>
<dbReference type="InterPro" id="IPR058624">
    <property type="entry name" value="MdtA-like_HH"/>
</dbReference>
<evidence type="ECO:0000259" key="5">
    <source>
        <dbReference type="Pfam" id="PF25917"/>
    </source>
</evidence>
<evidence type="ECO:0000259" key="4">
    <source>
        <dbReference type="Pfam" id="PF25876"/>
    </source>
</evidence>
<proteinExistence type="inferred from homology"/>
<dbReference type="PROSITE" id="PS51257">
    <property type="entry name" value="PROKAR_LIPOPROTEIN"/>
    <property type="match status" value="1"/>
</dbReference>
<dbReference type="Gene3D" id="2.40.420.20">
    <property type="match status" value="1"/>
</dbReference>
<dbReference type="PANTHER" id="PTHR30469:SF15">
    <property type="entry name" value="HLYD FAMILY OF SECRETION PROTEINS"/>
    <property type="match status" value="1"/>
</dbReference>
<dbReference type="InterPro" id="IPR058625">
    <property type="entry name" value="MdtA-like_BSH"/>
</dbReference>
<comment type="subcellular location">
    <subcellularLocation>
        <location evidence="1">Cell envelope</location>
    </subcellularLocation>
</comment>
<dbReference type="SUPFAM" id="SSF111369">
    <property type="entry name" value="HlyD-like secretion proteins"/>
    <property type="match status" value="1"/>
</dbReference>
<evidence type="ECO:0000313" key="7">
    <source>
        <dbReference type="EMBL" id="SBW05578.1"/>
    </source>
</evidence>
<evidence type="ECO:0000256" key="2">
    <source>
        <dbReference type="ARBA" id="ARBA00009477"/>
    </source>
</evidence>
<dbReference type="Pfam" id="PF25876">
    <property type="entry name" value="HH_MFP_RND"/>
    <property type="match status" value="1"/>
</dbReference>
<name>A0A212K1T5_9BACT</name>
<evidence type="ECO:0000259" key="6">
    <source>
        <dbReference type="Pfam" id="PF25967"/>
    </source>
</evidence>
<dbReference type="PANTHER" id="PTHR30469">
    <property type="entry name" value="MULTIDRUG RESISTANCE PROTEIN MDTA"/>
    <property type="match status" value="1"/>
</dbReference>
<dbReference type="InterPro" id="IPR006143">
    <property type="entry name" value="RND_pump_MFP"/>
</dbReference>
<keyword evidence="3" id="KW-0813">Transport</keyword>
<dbReference type="Gene3D" id="2.40.30.170">
    <property type="match status" value="1"/>
</dbReference>
<feature type="domain" description="Multidrug resistance protein MdtA-like barrel-sandwich hybrid" evidence="5">
    <location>
        <begin position="60"/>
        <end position="180"/>
    </location>
</feature>
<evidence type="ECO:0000256" key="3">
    <source>
        <dbReference type="ARBA" id="ARBA00022448"/>
    </source>
</evidence>
<evidence type="ECO:0000256" key="1">
    <source>
        <dbReference type="ARBA" id="ARBA00004196"/>
    </source>
</evidence>
<dbReference type="Pfam" id="PF25967">
    <property type="entry name" value="RND-MFP_C"/>
    <property type="match status" value="1"/>
</dbReference>
<gene>
    <name evidence="7" type="ORF">KL86DYS2_12816</name>
</gene>
<accession>A0A212K1T5</accession>